<evidence type="ECO:0000256" key="1">
    <source>
        <dbReference type="ARBA" id="ARBA00009183"/>
    </source>
</evidence>
<dbReference type="AlphaFoldDB" id="A0A9P4QMJ3"/>
<sequence>MSPRVIVIGAGWAGLSAARTYSLVNPTADITILDDDDSVGGVWSVSRIYPGLLADSPRGLFEYSDLSMLDEDSVSLDRPEKFGLIRGEEVHNYLHAYALKRDLLRRIRFRSRVIEAERLRHGANKAAGWRLTLSTGETLDCDKLVVASGLYSAPHVPDIQGLDAFAGLSMHSKLLGKQHHRLASPDIKSVFVVGGCKSATETVNLCLALPNKPQIHWIVRGNEYGVPILYNDPTLPISILSANNTRILSAFSPSIFDTESWFHQFFHSGRWWLGNWLYSKFWSLVAWSLMRDAEYDKSEQGRMIKPDVDKLFHALLHVSLIHKGNPVLEEIHKANRIKVHVGEIDHLSPSALFVRSKTSSETSSNLEEIPTDAILWCTGFKPSTTFFSPADAEDLGLPIAFSAQTPATQQRWRDLHAAADAENLATFPHLRPWPIHASKEPHTNYRMYRQIISPRTIAANDRSICFAGFISNSQTAFASEITALWGVAWMEGLLGRDRFGSEEEMEFDVAKTHAWMARRYGVRGVSGPEVVMEVQTYFDVLMKDLGLKAKRKGGWMEYFGIYGAGDYRTIVDELLEKERG</sequence>
<reference evidence="5" key="1">
    <citation type="journal article" date="2020" name="Stud. Mycol.">
        <title>101 Dothideomycetes genomes: a test case for predicting lifestyles and emergence of pathogens.</title>
        <authorList>
            <person name="Haridas S."/>
            <person name="Albert R."/>
            <person name="Binder M."/>
            <person name="Bloem J."/>
            <person name="Labutti K."/>
            <person name="Salamov A."/>
            <person name="Andreopoulos B."/>
            <person name="Baker S."/>
            <person name="Barry K."/>
            <person name="Bills G."/>
            <person name="Bluhm B."/>
            <person name="Cannon C."/>
            <person name="Castanera R."/>
            <person name="Culley D."/>
            <person name="Daum C."/>
            <person name="Ezra D."/>
            <person name="Gonzalez J."/>
            <person name="Henrissat B."/>
            <person name="Kuo A."/>
            <person name="Liang C."/>
            <person name="Lipzen A."/>
            <person name="Lutzoni F."/>
            <person name="Magnuson J."/>
            <person name="Mondo S."/>
            <person name="Nolan M."/>
            <person name="Ohm R."/>
            <person name="Pangilinan J."/>
            <person name="Park H.-J."/>
            <person name="Ramirez L."/>
            <person name="Alfaro M."/>
            <person name="Sun H."/>
            <person name="Tritt A."/>
            <person name="Yoshinaga Y."/>
            <person name="Zwiers L.-H."/>
            <person name="Turgeon B."/>
            <person name="Goodwin S."/>
            <person name="Spatafora J."/>
            <person name="Crous P."/>
            <person name="Grigoriev I."/>
        </authorList>
    </citation>
    <scope>NUCLEOTIDE SEQUENCE</scope>
    <source>
        <strain evidence="5">CBS 125425</strain>
    </source>
</reference>
<protein>
    <submittedName>
        <fullName evidence="5">FAD/NAD(P)-binding domain-containing protein</fullName>
    </submittedName>
</protein>
<evidence type="ECO:0000313" key="5">
    <source>
        <dbReference type="EMBL" id="KAF2727507.1"/>
    </source>
</evidence>
<gene>
    <name evidence="5" type="ORF">EJ04DRAFT_505596</name>
</gene>
<dbReference type="PANTHER" id="PTHR23023">
    <property type="entry name" value="DIMETHYLANILINE MONOOXYGENASE"/>
    <property type="match status" value="1"/>
</dbReference>
<organism evidence="5 6">
    <name type="scientific">Polyplosphaeria fusca</name>
    <dbReference type="NCBI Taxonomy" id="682080"/>
    <lineage>
        <taxon>Eukaryota</taxon>
        <taxon>Fungi</taxon>
        <taxon>Dikarya</taxon>
        <taxon>Ascomycota</taxon>
        <taxon>Pezizomycotina</taxon>
        <taxon>Dothideomycetes</taxon>
        <taxon>Pleosporomycetidae</taxon>
        <taxon>Pleosporales</taxon>
        <taxon>Tetraplosphaeriaceae</taxon>
        <taxon>Polyplosphaeria</taxon>
    </lineage>
</organism>
<proteinExistence type="inferred from homology"/>
<dbReference type="InterPro" id="IPR050346">
    <property type="entry name" value="FMO-like"/>
</dbReference>
<dbReference type="Proteomes" id="UP000799444">
    <property type="component" value="Unassembled WGS sequence"/>
</dbReference>
<accession>A0A9P4QMJ3</accession>
<dbReference type="Gene3D" id="3.50.50.60">
    <property type="entry name" value="FAD/NAD(P)-binding domain"/>
    <property type="match status" value="1"/>
</dbReference>
<keyword evidence="2" id="KW-0285">Flavoprotein</keyword>
<dbReference type="GO" id="GO:0050661">
    <property type="term" value="F:NADP binding"/>
    <property type="evidence" value="ECO:0007669"/>
    <property type="project" value="InterPro"/>
</dbReference>
<dbReference type="InterPro" id="IPR020946">
    <property type="entry name" value="Flavin_mOase-like"/>
</dbReference>
<dbReference type="GO" id="GO:0050660">
    <property type="term" value="F:flavin adenine dinucleotide binding"/>
    <property type="evidence" value="ECO:0007669"/>
    <property type="project" value="InterPro"/>
</dbReference>
<evidence type="ECO:0000256" key="4">
    <source>
        <dbReference type="ARBA" id="ARBA00023002"/>
    </source>
</evidence>
<evidence type="ECO:0000313" key="6">
    <source>
        <dbReference type="Proteomes" id="UP000799444"/>
    </source>
</evidence>
<dbReference type="Pfam" id="PF00743">
    <property type="entry name" value="FMO-like"/>
    <property type="match status" value="1"/>
</dbReference>
<keyword evidence="3" id="KW-0274">FAD</keyword>
<comment type="similarity">
    <text evidence="1">Belongs to the FMO family.</text>
</comment>
<keyword evidence="4" id="KW-0560">Oxidoreductase</keyword>
<keyword evidence="6" id="KW-1185">Reference proteome</keyword>
<dbReference type="OrthoDB" id="2915840at2759"/>
<comment type="caution">
    <text evidence="5">The sequence shown here is derived from an EMBL/GenBank/DDBJ whole genome shotgun (WGS) entry which is preliminary data.</text>
</comment>
<dbReference type="InterPro" id="IPR036188">
    <property type="entry name" value="FAD/NAD-bd_sf"/>
</dbReference>
<dbReference type="EMBL" id="ML996328">
    <property type="protein sequence ID" value="KAF2727507.1"/>
    <property type="molecule type" value="Genomic_DNA"/>
</dbReference>
<evidence type="ECO:0000256" key="3">
    <source>
        <dbReference type="ARBA" id="ARBA00022827"/>
    </source>
</evidence>
<dbReference type="SUPFAM" id="SSF51905">
    <property type="entry name" value="FAD/NAD(P)-binding domain"/>
    <property type="match status" value="1"/>
</dbReference>
<name>A0A9P4QMJ3_9PLEO</name>
<dbReference type="GO" id="GO:0004499">
    <property type="term" value="F:N,N-dimethylaniline monooxygenase activity"/>
    <property type="evidence" value="ECO:0007669"/>
    <property type="project" value="InterPro"/>
</dbReference>
<evidence type="ECO:0000256" key="2">
    <source>
        <dbReference type="ARBA" id="ARBA00022630"/>
    </source>
</evidence>